<keyword evidence="4" id="KW-1003">Cell membrane</keyword>
<dbReference type="PANTHER" id="PTHR44936">
    <property type="entry name" value="SENSOR PROTEIN CREC"/>
    <property type="match status" value="1"/>
</dbReference>
<gene>
    <name evidence="13" type="primary">rstB_1</name>
    <name evidence="13" type="ORF">GCM10007852_19020</name>
</gene>
<dbReference type="CDD" id="cd00082">
    <property type="entry name" value="HisKA"/>
    <property type="match status" value="1"/>
</dbReference>
<reference evidence="13" key="2">
    <citation type="submission" date="2023-01" db="EMBL/GenBank/DDBJ databases">
        <title>Draft genome sequence of Agaribacter marinus strain NBRC 110023.</title>
        <authorList>
            <person name="Sun Q."/>
            <person name="Mori K."/>
        </authorList>
    </citation>
    <scope>NUCLEOTIDE SEQUENCE</scope>
    <source>
        <strain evidence="13">NBRC 110023</strain>
    </source>
</reference>
<feature type="transmembrane region" description="Helical" evidence="10">
    <location>
        <begin position="5"/>
        <end position="23"/>
    </location>
</feature>
<dbReference type="Gene3D" id="1.10.287.130">
    <property type="match status" value="1"/>
</dbReference>
<feature type="transmembrane region" description="Helical" evidence="10">
    <location>
        <begin position="137"/>
        <end position="156"/>
    </location>
</feature>
<dbReference type="PROSITE" id="PS50109">
    <property type="entry name" value="HIS_KIN"/>
    <property type="match status" value="1"/>
</dbReference>
<dbReference type="PRINTS" id="PR00344">
    <property type="entry name" value="BCTRLSENSOR"/>
</dbReference>
<dbReference type="SUPFAM" id="SSF47384">
    <property type="entry name" value="Homodimeric domain of signal transducing histidine kinase"/>
    <property type="match status" value="1"/>
</dbReference>
<keyword evidence="7" id="KW-0547">Nucleotide-binding</keyword>
<dbReference type="AlphaFoldDB" id="A0AA37SYK7"/>
<keyword evidence="10" id="KW-1133">Transmembrane helix</keyword>
<evidence type="ECO:0000256" key="3">
    <source>
        <dbReference type="ARBA" id="ARBA00012438"/>
    </source>
</evidence>
<keyword evidence="10" id="KW-0812">Transmembrane</keyword>
<dbReference type="GO" id="GO:0005524">
    <property type="term" value="F:ATP binding"/>
    <property type="evidence" value="ECO:0007669"/>
    <property type="project" value="UniProtKB-KW"/>
</dbReference>
<dbReference type="Proteomes" id="UP001156601">
    <property type="component" value="Unassembled WGS sequence"/>
</dbReference>
<protein>
    <recommendedName>
        <fullName evidence="3">histidine kinase</fullName>
        <ecNumber evidence="3">2.7.13.3</ecNumber>
    </recommendedName>
</protein>
<evidence type="ECO:0000256" key="2">
    <source>
        <dbReference type="ARBA" id="ARBA00004651"/>
    </source>
</evidence>
<dbReference type="SMART" id="SM00304">
    <property type="entry name" value="HAMP"/>
    <property type="match status" value="1"/>
</dbReference>
<dbReference type="Gene3D" id="3.30.565.10">
    <property type="entry name" value="Histidine kinase-like ATPase, C-terminal domain"/>
    <property type="match status" value="1"/>
</dbReference>
<proteinExistence type="predicted"/>
<evidence type="ECO:0000256" key="7">
    <source>
        <dbReference type="ARBA" id="ARBA00022741"/>
    </source>
</evidence>
<evidence type="ECO:0000259" key="11">
    <source>
        <dbReference type="PROSITE" id="PS50109"/>
    </source>
</evidence>
<dbReference type="InterPro" id="IPR036890">
    <property type="entry name" value="HATPase_C_sf"/>
</dbReference>
<dbReference type="SMART" id="SM00387">
    <property type="entry name" value="HATPase_c"/>
    <property type="match status" value="1"/>
</dbReference>
<dbReference type="InterPro" id="IPR003594">
    <property type="entry name" value="HATPase_dom"/>
</dbReference>
<dbReference type="PROSITE" id="PS50885">
    <property type="entry name" value="HAMP"/>
    <property type="match status" value="1"/>
</dbReference>
<dbReference type="CDD" id="cd06225">
    <property type="entry name" value="HAMP"/>
    <property type="match status" value="1"/>
</dbReference>
<comment type="caution">
    <text evidence="13">The sequence shown here is derived from an EMBL/GenBank/DDBJ whole genome shotgun (WGS) entry which is preliminary data.</text>
</comment>
<dbReference type="InterPro" id="IPR003661">
    <property type="entry name" value="HisK_dim/P_dom"/>
</dbReference>
<comment type="subcellular location">
    <subcellularLocation>
        <location evidence="2">Cell membrane</location>
        <topology evidence="2">Multi-pass membrane protein</topology>
    </subcellularLocation>
</comment>
<organism evidence="13 14">
    <name type="scientific">Agaribacter marinus</name>
    <dbReference type="NCBI Taxonomy" id="1431249"/>
    <lineage>
        <taxon>Bacteria</taxon>
        <taxon>Pseudomonadati</taxon>
        <taxon>Pseudomonadota</taxon>
        <taxon>Gammaproteobacteria</taxon>
        <taxon>Alteromonadales</taxon>
        <taxon>Alteromonadaceae</taxon>
        <taxon>Agaribacter</taxon>
    </lineage>
</organism>
<comment type="catalytic activity">
    <reaction evidence="1">
        <text>ATP + protein L-histidine = ADP + protein N-phospho-L-histidine.</text>
        <dbReference type="EC" id="2.7.13.3"/>
    </reaction>
</comment>
<keyword evidence="10" id="KW-0472">Membrane</keyword>
<dbReference type="SMART" id="SM00388">
    <property type="entry name" value="HisKA"/>
    <property type="match status" value="1"/>
</dbReference>
<evidence type="ECO:0000256" key="9">
    <source>
        <dbReference type="ARBA" id="ARBA00022840"/>
    </source>
</evidence>
<reference evidence="13" key="1">
    <citation type="journal article" date="2014" name="Int. J. Syst. Evol. Microbiol.">
        <title>Complete genome sequence of Corynebacterium casei LMG S-19264T (=DSM 44701T), isolated from a smear-ripened cheese.</title>
        <authorList>
            <consortium name="US DOE Joint Genome Institute (JGI-PGF)"/>
            <person name="Walter F."/>
            <person name="Albersmeier A."/>
            <person name="Kalinowski J."/>
            <person name="Ruckert C."/>
        </authorList>
    </citation>
    <scope>NUCLEOTIDE SEQUENCE</scope>
    <source>
        <strain evidence="13">NBRC 110023</strain>
    </source>
</reference>
<keyword evidence="9" id="KW-0067">ATP-binding</keyword>
<evidence type="ECO:0000259" key="12">
    <source>
        <dbReference type="PROSITE" id="PS50885"/>
    </source>
</evidence>
<dbReference type="EMBL" id="BSOT01000005">
    <property type="protein sequence ID" value="GLR70994.1"/>
    <property type="molecule type" value="Genomic_DNA"/>
</dbReference>
<evidence type="ECO:0000313" key="13">
    <source>
        <dbReference type="EMBL" id="GLR70994.1"/>
    </source>
</evidence>
<feature type="domain" description="HAMP" evidence="12">
    <location>
        <begin position="156"/>
        <end position="208"/>
    </location>
</feature>
<keyword evidence="6" id="KW-0808">Transferase</keyword>
<accession>A0AA37SYK7</accession>
<dbReference type="GO" id="GO:0005886">
    <property type="term" value="C:plasma membrane"/>
    <property type="evidence" value="ECO:0007669"/>
    <property type="project" value="UniProtKB-SubCell"/>
</dbReference>
<evidence type="ECO:0000256" key="6">
    <source>
        <dbReference type="ARBA" id="ARBA00022679"/>
    </source>
</evidence>
<sequence>MKKIYLGIVFTVVMSLFFVGWVIDQFAESNMDEKDSESAIYDSMMMSVAHGLTHVQVSDFNQYLTKISTDTGLDFTLEQSDSIALPSSLLDKLNEQDVLSLQTEKSIFYLYKLPKYPHLLLSLTVTHDATEANSVNLVLTLALYIGISIALIAWLLPLTRRLSTLDATADAFGKGQLDSRIKPVSWSYISSLENNFNRMATQIEKLVADNKMLAGSLSHDLRTPLSCLRFGIEAAKDCESIDEQSIIFHRLDDELTRMEAMLDAFLNYASMERQGIKLNATPTNIAELVHDLKDEQQAIAGANNINIKTTCDVLHPVSLDRHWIGRALMNLISNAIDYAKSEIIIEANVHDGQLLIKVSDDGIGIDETALKSIFEPFTKGDSARDRSKNQFGLGLAIVKRVVEWHDGKVRASNLPERQGACFCLHIPTEKQKSS</sequence>
<evidence type="ECO:0000256" key="1">
    <source>
        <dbReference type="ARBA" id="ARBA00000085"/>
    </source>
</evidence>
<evidence type="ECO:0000256" key="8">
    <source>
        <dbReference type="ARBA" id="ARBA00022777"/>
    </source>
</evidence>
<dbReference type="Pfam" id="PF00512">
    <property type="entry name" value="HisKA"/>
    <property type="match status" value="1"/>
</dbReference>
<dbReference type="Pfam" id="PF02518">
    <property type="entry name" value="HATPase_c"/>
    <property type="match status" value="1"/>
</dbReference>
<evidence type="ECO:0000256" key="5">
    <source>
        <dbReference type="ARBA" id="ARBA00022553"/>
    </source>
</evidence>
<dbReference type="SUPFAM" id="SSF55874">
    <property type="entry name" value="ATPase domain of HSP90 chaperone/DNA topoisomerase II/histidine kinase"/>
    <property type="match status" value="1"/>
</dbReference>
<keyword evidence="5" id="KW-0597">Phosphoprotein</keyword>
<evidence type="ECO:0000256" key="10">
    <source>
        <dbReference type="SAM" id="Phobius"/>
    </source>
</evidence>
<dbReference type="InterPro" id="IPR005467">
    <property type="entry name" value="His_kinase_dom"/>
</dbReference>
<dbReference type="InterPro" id="IPR003660">
    <property type="entry name" value="HAMP_dom"/>
</dbReference>
<dbReference type="GO" id="GO:0000155">
    <property type="term" value="F:phosphorelay sensor kinase activity"/>
    <property type="evidence" value="ECO:0007669"/>
    <property type="project" value="InterPro"/>
</dbReference>
<name>A0AA37SYK7_9ALTE</name>
<dbReference type="CDD" id="cd00075">
    <property type="entry name" value="HATPase"/>
    <property type="match status" value="1"/>
</dbReference>
<dbReference type="PANTHER" id="PTHR44936:SF10">
    <property type="entry name" value="SENSOR PROTEIN RSTB"/>
    <property type="match status" value="1"/>
</dbReference>
<dbReference type="EC" id="2.7.13.3" evidence="3"/>
<dbReference type="RefSeq" id="WP_284217270.1">
    <property type="nucleotide sequence ID" value="NZ_BSOT01000005.1"/>
</dbReference>
<evidence type="ECO:0000313" key="14">
    <source>
        <dbReference type="Proteomes" id="UP001156601"/>
    </source>
</evidence>
<dbReference type="InterPro" id="IPR036097">
    <property type="entry name" value="HisK_dim/P_sf"/>
</dbReference>
<dbReference type="InterPro" id="IPR050980">
    <property type="entry name" value="2C_sensor_his_kinase"/>
</dbReference>
<dbReference type="InterPro" id="IPR004358">
    <property type="entry name" value="Sig_transdc_His_kin-like_C"/>
</dbReference>
<keyword evidence="8 13" id="KW-0418">Kinase</keyword>
<evidence type="ECO:0000256" key="4">
    <source>
        <dbReference type="ARBA" id="ARBA00022475"/>
    </source>
</evidence>
<keyword evidence="14" id="KW-1185">Reference proteome</keyword>
<feature type="domain" description="Histidine kinase" evidence="11">
    <location>
        <begin position="216"/>
        <end position="430"/>
    </location>
</feature>